<dbReference type="Proteomes" id="UP000182944">
    <property type="component" value="Unassembled WGS sequence"/>
</dbReference>
<keyword evidence="3" id="KW-1185">Reference proteome</keyword>
<reference evidence="3" key="1">
    <citation type="submission" date="2016-10" db="EMBL/GenBank/DDBJ databases">
        <authorList>
            <person name="Varghese N."/>
            <person name="Submissions S."/>
        </authorList>
    </citation>
    <scope>NUCLEOTIDE SEQUENCE [LARGE SCALE GENOMIC DNA]</scope>
    <source>
        <strain evidence="3">DSM 29303</strain>
    </source>
</reference>
<accession>A0A1H3D437</accession>
<dbReference type="EMBL" id="FNNA01000011">
    <property type="protein sequence ID" value="SDX61262.1"/>
    <property type="molecule type" value="Genomic_DNA"/>
</dbReference>
<dbReference type="STRING" id="1545044.SAMN05444276_11125"/>
<dbReference type="Pfam" id="PF14267">
    <property type="entry name" value="DUF4357"/>
    <property type="match status" value="1"/>
</dbReference>
<dbReference type="AlphaFoldDB" id="A0A1H3D437"/>
<dbReference type="InterPro" id="IPR000305">
    <property type="entry name" value="GIY-YIG_endonuc"/>
</dbReference>
<sequence length="319" mass="34862">MKGVPKLKPRSINIFLLDGDPNGIRVAQISMSTIQAIACRRNQLRRVREAFPEIERPGFYLLIGSDENEPDKLIAYIGESEGIGSRLYTHNSNDAGRDPKAYWTDTVVLISKDENLTKSHARYVEACLIRAVGGNPRWHVPNSKRPSEDAGKLPLPDRAAMEEFVDQTKTLVGALGWDLFREMRGRAAEPLEQLTTSADEPSPVFFFRGEGFSAEMVISQSGDFVVKAGSKARARTTPTIPKGTLALRETLLKSGVLRFDASTLVFASDYSFTSASAAAATVIGASANGRILWKLADGRCYADWEAEGTLPQGEPVANV</sequence>
<name>A0A1H3D437_9RHOB</name>
<dbReference type="PROSITE" id="PS50164">
    <property type="entry name" value="GIY_YIG"/>
    <property type="match status" value="1"/>
</dbReference>
<protein>
    <recommendedName>
        <fullName evidence="1">GIY-YIG domain-containing protein</fullName>
    </recommendedName>
</protein>
<gene>
    <name evidence="2" type="ORF">SAMN05444276_11125</name>
</gene>
<organism evidence="2 3">
    <name type="scientific">Paracoccus sanguinis</name>
    <dbReference type="NCBI Taxonomy" id="1545044"/>
    <lineage>
        <taxon>Bacteria</taxon>
        <taxon>Pseudomonadati</taxon>
        <taxon>Pseudomonadota</taxon>
        <taxon>Alphaproteobacteria</taxon>
        <taxon>Rhodobacterales</taxon>
        <taxon>Paracoccaceae</taxon>
        <taxon>Paracoccus</taxon>
    </lineage>
</organism>
<evidence type="ECO:0000313" key="2">
    <source>
        <dbReference type="EMBL" id="SDX61262.1"/>
    </source>
</evidence>
<dbReference type="InterPro" id="IPR025579">
    <property type="entry name" value="DUF4357"/>
</dbReference>
<evidence type="ECO:0000259" key="1">
    <source>
        <dbReference type="PROSITE" id="PS50164"/>
    </source>
</evidence>
<dbReference type="CDD" id="cd10447">
    <property type="entry name" value="GIY-YIG_unchar_2"/>
    <property type="match status" value="1"/>
</dbReference>
<proteinExistence type="predicted"/>
<evidence type="ECO:0000313" key="3">
    <source>
        <dbReference type="Proteomes" id="UP000182944"/>
    </source>
</evidence>
<feature type="domain" description="GIY-YIG" evidence="1">
    <location>
        <begin position="55"/>
        <end position="140"/>
    </location>
</feature>